<dbReference type="RefSeq" id="WP_055086574.1">
    <property type="nucleotide sequence ID" value="NZ_CXSU01000012.1"/>
</dbReference>
<reference evidence="2 3" key="1">
    <citation type="submission" date="2015-07" db="EMBL/GenBank/DDBJ databases">
        <authorList>
            <person name="Noorani M."/>
        </authorList>
    </citation>
    <scope>NUCLEOTIDE SEQUENCE [LARGE SCALE GENOMIC DNA]</scope>
    <source>
        <strain evidence="2 3">CECT 7802</strain>
    </source>
</reference>
<feature type="compositionally biased region" description="Basic and acidic residues" evidence="1">
    <location>
        <begin position="67"/>
        <end position="89"/>
    </location>
</feature>
<name>A0A0M6YP63_9RHOB</name>
<dbReference type="EMBL" id="CXSU01000012">
    <property type="protein sequence ID" value="CTQ50806.1"/>
    <property type="molecule type" value="Genomic_DNA"/>
</dbReference>
<keyword evidence="3" id="KW-1185">Reference proteome</keyword>
<proteinExistence type="predicted"/>
<dbReference type="Proteomes" id="UP000049222">
    <property type="component" value="Unassembled WGS sequence"/>
</dbReference>
<feature type="region of interest" description="Disordered" evidence="1">
    <location>
        <begin position="1"/>
        <end position="89"/>
    </location>
</feature>
<feature type="compositionally biased region" description="Basic and acidic residues" evidence="1">
    <location>
        <begin position="1"/>
        <end position="18"/>
    </location>
</feature>
<dbReference type="AlphaFoldDB" id="A0A0M6YP63"/>
<dbReference type="STRING" id="420998.JDO7802_02835"/>
<feature type="compositionally biased region" description="Basic and acidic residues" evidence="1">
    <location>
        <begin position="43"/>
        <end position="59"/>
    </location>
</feature>
<accession>A0A0M6YP63</accession>
<evidence type="ECO:0000256" key="1">
    <source>
        <dbReference type="SAM" id="MobiDB-lite"/>
    </source>
</evidence>
<dbReference type="OrthoDB" id="7659339at2"/>
<evidence type="ECO:0000313" key="2">
    <source>
        <dbReference type="EMBL" id="CTQ50806.1"/>
    </source>
</evidence>
<protein>
    <submittedName>
        <fullName evidence="2">Uncharacterized protein</fullName>
    </submittedName>
</protein>
<sequence>MSNDRTPKSDPPHSDRDAPVQPIPERPHPSGDPKSDNYAPVDVEPKPEGGKTKYDKPTDGADDFAIDEQRDKRIRGNEAPKDVADPPKP</sequence>
<organism evidence="2 3">
    <name type="scientific">Jannaschia donghaensis</name>
    <dbReference type="NCBI Taxonomy" id="420998"/>
    <lineage>
        <taxon>Bacteria</taxon>
        <taxon>Pseudomonadati</taxon>
        <taxon>Pseudomonadota</taxon>
        <taxon>Alphaproteobacteria</taxon>
        <taxon>Rhodobacterales</taxon>
        <taxon>Roseobacteraceae</taxon>
        <taxon>Jannaschia</taxon>
    </lineage>
</organism>
<feature type="compositionally biased region" description="Basic and acidic residues" evidence="1">
    <location>
        <begin position="25"/>
        <end position="35"/>
    </location>
</feature>
<gene>
    <name evidence="2" type="ORF">JDO7802_02835</name>
</gene>
<evidence type="ECO:0000313" key="3">
    <source>
        <dbReference type="Proteomes" id="UP000049222"/>
    </source>
</evidence>